<dbReference type="EMBL" id="GECU01018273">
    <property type="protein sequence ID" value="JAS89433.1"/>
    <property type="molecule type" value="Transcribed_RNA"/>
</dbReference>
<evidence type="ECO:0000256" key="2">
    <source>
        <dbReference type="SAM" id="Coils"/>
    </source>
</evidence>
<dbReference type="InterPro" id="IPR055167">
    <property type="entry name" value="Rootletin-like_CC"/>
</dbReference>
<feature type="domain" description="Rootletin-like coiled-coil" evidence="3">
    <location>
        <begin position="23"/>
        <end position="188"/>
    </location>
</feature>
<dbReference type="Pfam" id="PF15035">
    <property type="entry name" value="Rootletin"/>
    <property type="match status" value="1"/>
</dbReference>
<feature type="coiled-coil region" evidence="2">
    <location>
        <begin position="1"/>
        <end position="60"/>
    </location>
</feature>
<organism evidence="4">
    <name type="scientific">Homalodisca liturata</name>
    <dbReference type="NCBI Taxonomy" id="320908"/>
    <lineage>
        <taxon>Eukaryota</taxon>
        <taxon>Metazoa</taxon>
        <taxon>Ecdysozoa</taxon>
        <taxon>Arthropoda</taxon>
        <taxon>Hexapoda</taxon>
        <taxon>Insecta</taxon>
        <taxon>Pterygota</taxon>
        <taxon>Neoptera</taxon>
        <taxon>Paraneoptera</taxon>
        <taxon>Hemiptera</taxon>
        <taxon>Auchenorrhyncha</taxon>
        <taxon>Membracoidea</taxon>
        <taxon>Cicadellidae</taxon>
        <taxon>Cicadellinae</taxon>
        <taxon>Proconiini</taxon>
        <taxon>Homalodisca</taxon>
    </lineage>
</organism>
<feature type="non-terminal residue" evidence="4">
    <location>
        <position position="188"/>
    </location>
</feature>
<protein>
    <recommendedName>
        <fullName evidence="3">Rootletin-like coiled-coil domain-containing protein</fullName>
    </recommendedName>
</protein>
<dbReference type="AlphaFoldDB" id="A0A1B6IRB1"/>
<sequence length="188" mass="22645">QDSLQRQNQDLRRRLEEESSNYRRRLDTYRQAQRHQATLVSRLQAKVLQYKKRCAELESQVEEVPVGSVYGAPGSALDTAQQHLRELRERDDRIHDLDTALRRLEDERKKCEKLLSVNETLREQLREAHESNEALTNDLQKLTMDWDQMREEVLSKEEEWKEEEQYFNEYYSTEHNRLLSLWREVVAV</sequence>
<dbReference type="Gene3D" id="1.20.1170.10">
    <property type="match status" value="1"/>
</dbReference>
<accession>A0A1B6IRB1</accession>
<name>A0A1B6IRB1_9HEMI</name>
<evidence type="ECO:0000256" key="1">
    <source>
        <dbReference type="ARBA" id="ARBA00023054"/>
    </source>
</evidence>
<evidence type="ECO:0000259" key="3">
    <source>
        <dbReference type="Pfam" id="PF15035"/>
    </source>
</evidence>
<reference evidence="4" key="1">
    <citation type="submission" date="2015-11" db="EMBL/GenBank/DDBJ databases">
        <title>De novo transcriptome assembly of four potential Pierce s Disease insect vectors from Arizona vineyards.</title>
        <authorList>
            <person name="Tassone E.E."/>
        </authorList>
    </citation>
    <scope>NUCLEOTIDE SEQUENCE</scope>
</reference>
<dbReference type="SUPFAM" id="SSF58100">
    <property type="entry name" value="Bacterial hemolysins"/>
    <property type="match status" value="1"/>
</dbReference>
<feature type="coiled-coil region" evidence="2">
    <location>
        <begin position="87"/>
        <end position="152"/>
    </location>
</feature>
<evidence type="ECO:0000313" key="4">
    <source>
        <dbReference type="EMBL" id="JAS89433.1"/>
    </source>
</evidence>
<gene>
    <name evidence="4" type="ORF">g.2608</name>
</gene>
<feature type="non-terminal residue" evidence="4">
    <location>
        <position position="1"/>
    </location>
</feature>
<proteinExistence type="predicted"/>
<keyword evidence="1 2" id="KW-0175">Coiled coil</keyword>